<dbReference type="InterPro" id="IPR004869">
    <property type="entry name" value="MMPL_dom"/>
</dbReference>
<accession>A0A557Y0X8</accession>
<dbReference type="Pfam" id="PF03176">
    <property type="entry name" value="MMPL"/>
    <property type="match status" value="2"/>
</dbReference>
<comment type="subcellular location">
    <subcellularLocation>
        <location evidence="1">Cell membrane</location>
        <topology evidence="1">Multi-pass membrane protein</topology>
    </subcellularLocation>
</comment>
<feature type="transmembrane region" description="Helical" evidence="7">
    <location>
        <begin position="878"/>
        <end position="903"/>
    </location>
</feature>
<dbReference type="FunFam" id="1.20.1640.10:FF:000020">
    <property type="entry name" value="Transmembrane transport protein MmpL10"/>
    <property type="match status" value="1"/>
</dbReference>
<feature type="transmembrane region" description="Helical" evidence="7">
    <location>
        <begin position="329"/>
        <end position="352"/>
    </location>
</feature>
<dbReference type="GO" id="GO:0005886">
    <property type="term" value="C:plasma membrane"/>
    <property type="evidence" value="ECO:0007669"/>
    <property type="project" value="UniProtKB-SubCell"/>
</dbReference>
<keyword evidence="5 7" id="KW-1133">Transmembrane helix</keyword>
<feature type="transmembrane region" description="Helical" evidence="7">
    <location>
        <begin position="852"/>
        <end position="871"/>
    </location>
</feature>
<dbReference type="OrthoDB" id="2365435at2"/>
<keyword evidence="3" id="KW-1003">Cell membrane</keyword>
<keyword evidence="10" id="KW-1185">Reference proteome</keyword>
<sequence>MNETSRSGDAGVFPRLGRAVVRWPWAVIVCWAALAGVLSLTMPSLEEVSLTHPVDILPPGAPSSVANQRMTAAFDEAGLDSLAVVVLADPRGLRPADEAVYRNLVGTLRRDTRDVVMLQDFLATPPLRDVMTSKDHKAWILPVGLPGELTSRQSKQAYARVADIVRHAVAGSTLRADLTGPAATVADLNLTGQRDRTRIELAIPLLLFVILLVIYRNPVTMMLPLLTIGVSVLVAQRVVAGIGTLGLGVANQTVIFMTGMMVGAGTDYAVFLVSRYHDYLRQGVDSDRAVVQALASIGKVIAASAATVAVTFMAMIFTRLGILRTVGPVLGVSIGVVFLAAVTLLPALLVLTGRRGWVAPRRELTRRLWRRSGIHIVRRPRAHLLASALVLVILAGCAGMAHYNFDERKSLPPSVASSVGYAALDRHFPPNLIVPEYLVVASPRDLRTPRGLADLEEMARRVSQVPGVAAVRGITRPMGQPLEQARVSWQAGEVGDKLQEGAGQITGHTGDLDKLTNGANLMAAKLGDVREQVNRAVATAGGLLDALSYLGNAFGGNRTLSELDGAAKLVSGMRALGDSIGADADFVAGNSDWAGPVLGALDGSPMCDAEPGCVRARTQLRRMVTARDDGTLGKLSELARQLRSTHALQTLAATVSGLRRALSTVVGALGALGMGDPGGVRGKVNFLRQGANSLADGSRQLADGVQSLVDQVKKMGLGLGEASDFLLGMRDDATTPAMAGFYIPRQVLSYALGAGEKPAAMPPGARDLLGGLNVNELRKLASAFVSPDGHAVRYLIQSNLDPFGTPATDQLRAITAVARGAQPNTTLADATVSVVGLPAVLKDMRDYSDHDVRLIVGMTICIVLLILILLLRAVVAPLYLIGSVIVSYMSALGIGVIVFQFLLGRELHWSVPGLTFVVLVAVGADYNMLLVSRLRDESAAGLRSGVIRTVGSTGGVITAAGLIMAASMYGLLFASLSSVVQDAFVLGTGLLLDTFLVRTVTVPAIAVLVGEANWWRPSFRRPLRRDRRRSRPTARKPLLPEELRASADAEDLIGFRMDHGLRL</sequence>
<feature type="transmembrane region" description="Helical" evidence="7">
    <location>
        <begin position="909"/>
        <end position="929"/>
    </location>
</feature>
<comment type="similarity">
    <text evidence="2">Belongs to the resistance-nodulation-cell division (RND) (TC 2.A.6) family. MmpL subfamily.</text>
</comment>
<evidence type="ECO:0000256" key="4">
    <source>
        <dbReference type="ARBA" id="ARBA00022692"/>
    </source>
</evidence>
<protein>
    <submittedName>
        <fullName evidence="9">MMPL family transporter</fullName>
    </submittedName>
</protein>
<feature type="transmembrane region" description="Helical" evidence="7">
    <location>
        <begin position="199"/>
        <end position="216"/>
    </location>
</feature>
<feature type="transmembrane region" description="Helical" evidence="7">
    <location>
        <begin position="950"/>
        <end position="975"/>
    </location>
</feature>
<dbReference type="InterPro" id="IPR000731">
    <property type="entry name" value="SSD"/>
</dbReference>
<evidence type="ECO:0000256" key="2">
    <source>
        <dbReference type="ARBA" id="ARBA00010157"/>
    </source>
</evidence>
<comment type="caution">
    <text evidence="9">The sequence shown here is derived from an EMBL/GenBank/DDBJ whole genome shotgun (WGS) entry which is preliminary data.</text>
</comment>
<proteinExistence type="inferred from homology"/>
<dbReference type="AlphaFoldDB" id="A0A557Y0X8"/>
<feature type="transmembrane region" description="Helical" evidence="7">
    <location>
        <begin position="294"/>
        <end position="317"/>
    </location>
</feature>
<feature type="transmembrane region" description="Helical" evidence="7">
    <location>
        <begin position="995"/>
        <end position="1015"/>
    </location>
</feature>
<dbReference type="RefSeq" id="WP_144948067.1">
    <property type="nucleotide sequence ID" value="NZ_VMQU01000003.1"/>
</dbReference>
<organism evidence="9 10">
    <name type="scientific">Mycobacterium helveticum</name>
    <dbReference type="NCBI Taxonomy" id="2592811"/>
    <lineage>
        <taxon>Bacteria</taxon>
        <taxon>Bacillati</taxon>
        <taxon>Actinomycetota</taxon>
        <taxon>Actinomycetes</taxon>
        <taxon>Mycobacteriales</taxon>
        <taxon>Mycobacteriaceae</taxon>
        <taxon>Mycobacterium</taxon>
    </lineage>
</organism>
<name>A0A557Y0X8_9MYCO</name>
<dbReference type="SUPFAM" id="SSF82866">
    <property type="entry name" value="Multidrug efflux transporter AcrB transmembrane domain"/>
    <property type="match status" value="2"/>
</dbReference>
<dbReference type="NCBIfam" id="TIGR03057">
    <property type="entry name" value="xxxLxxG_by_4"/>
    <property type="match status" value="1"/>
</dbReference>
<evidence type="ECO:0000256" key="6">
    <source>
        <dbReference type="ARBA" id="ARBA00023136"/>
    </source>
</evidence>
<feature type="transmembrane region" description="Helical" evidence="7">
    <location>
        <begin position="23"/>
        <end position="42"/>
    </location>
</feature>
<dbReference type="PANTHER" id="PTHR33406">
    <property type="entry name" value="MEMBRANE PROTEIN MJ1562-RELATED"/>
    <property type="match status" value="1"/>
</dbReference>
<dbReference type="PROSITE" id="PS50156">
    <property type="entry name" value="SSD"/>
    <property type="match status" value="1"/>
</dbReference>
<dbReference type="EMBL" id="VMQU01000003">
    <property type="protein sequence ID" value="TVS92238.1"/>
    <property type="molecule type" value="Genomic_DNA"/>
</dbReference>
<evidence type="ECO:0000259" key="8">
    <source>
        <dbReference type="PROSITE" id="PS50156"/>
    </source>
</evidence>
<dbReference type="InterPro" id="IPR050545">
    <property type="entry name" value="Mycobact_MmpL"/>
</dbReference>
<evidence type="ECO:0000313" key="10">
    <source>
        <dbReference type="Proteomes" id="UP000320513"/>
    </source>
</evidence>
<feature type="transmembrane region" description="Helical" evidence="7">
    <location>
        <begin position="384"/>
        <end position="405"/>
    </location>
</feature>
<reference evidence="9 10" key="1">
    <citation type="submission" date="2019-07" db="EMBL/GenBank/DDBJ databases">
        <title>New Mycobacterium species.</title>
        <authorList>
            <person name="Tortoli E."/>
            <person name="Ghielmetti G."/>
            <person name="Friedel U."/>
            <person name="Trovato A."/>
        </authorList>
    </citation>
    <scope>NUCLEOTIDE SEQUENCE [LARGE SCALE GENOMIC DNA]</scope>
    <source>
        <strain evidence="9 10">16-83</strain>
    </source>
</reference>
<feature type="domain" description="SSD" evidence="8">
    <location>
        <begin position="225"/>
        <end position="351"/>
    </location>
</feature>
<evidence type="ECO:0000256" key="3">
    <source>
        <dbReference type="ARBA" id="ARBA00022475"/>
    </source>
</evidence>
<evidence type="ECO:0000256" key="1">
    <source>
        <dbReference type="ARBA" id="ARBA00004651"/>
    </source>
</evidence>
<keyword evidence="6 7" id="KW-0472">Membrane</keyword>
<gene>
    <name evidence="9" type="ORF">FPZ47_01050</name>
</gene>
<evidence type="ECO:0000313" key="9">
    <source>
        <dbReference type="EMBL" id="TVS92238.1"/>
    </source>
</evidence>
<dbReference type="Proteomes" id="UP000320513">
    <property type="component" value="Unassembled WGS sequence"/>
</dbReference>
<dbReference type="Gene3D" id="1.20.1640.10">
    <property type="entry name" value="Multidrug efflux transporter AcrB transmembrane domain"/>
    <property type="match status" value="2"/>
</dbReference>
<keyword evidence="4 7" id="KW-0812">Transmembrane</keyword>
<dbReference type="PANTHER" id="PTHR33406:SF6">
    <property type="entry name" value="MEMBRANE PROTEIN YDGH-RELATED"/>
    <property type="match status" value="1"/>
</dbReference>
<evidence type="ECO:0000256" key="5">
    <source>
        <dbReference type="ARBA" id="ARBA00022989"/>
    </source>
</evidence>
<evidence type="ECO:0000256" key="7">
    <source>
        <dbReference type="SAM" id="Phobius"/>
    </source>
</evidence>
<dbReference type="InterPro" id="IPR023908">
    <property type="entry name" value="xxxLxxG_rpt"/>
</dbReference>
<feature type="transmembrane region" description="Helical" evidence="7">
    <location>
        <begin position="254"/>
        <end position="273"/>
    </location>
</feature>